<protein>
    <submittedName>
        <fullName evidence="1">Uncharacterized protein</fullName>
    </submittedName>
</protein>
<organism evidence="1 2">
    <name type="scientific">Onchocerca flexuosa</name>
    <dbReference type="NCBI Taxonomy" id="387005"/>
    <lineage>
        <taxon>Eukaryota</taxon>
        <taxon>Metazoa</taxon>
        <taxon>Ecdysozoa</taxon>
        <taxon>Nematoda</taxon>
        <taxon>Chromadorea</taxon>
        <taxon>Rhabditida</taxon>
        <taxon>Spirurina</taxon>
        <taxon>Spiruromorpha</taxon>
        <taxon>Filarioidea</taxon>
        <taxon>Onchocercidae</taxon>
        <taxon>Onchocerca</taxon>
    </lineage>
</organism>
<proteinExistence type="predicted"/>
<evidence type="ECO:0000313" key="1">
    <source>
        <dbReference type="EMBL" id="OZC05805.1"/>
    </source>
</evidence>
<dbReference type="Proteomes" id="UP000242913">
    <property type="component" value="Unassembled WGS sequence"/>
</dbReference>
<name>A0A238BMG1_9BILA</name>
<dbReference type="EMBL" id="KZ270405">
    <property type="protein sequence ID" value="OZC05805.1"/>
    <property type="molecule type" value="Genomic_DNA"/>
</dbReference>
<sequence length="44" mass="5465">MDLIERELFFVVLEHGWKFWTNVRLNMKLKRMNIQGQNMYVVHV</sequence>
<evidence type="ECO:0000313" key="2">
    <source>
        <dbReference type="Proteomes" id="UP000242913"/>
    </source>
</evidence>
<keyword evidence="2" id="KW-1185">Reference proteome</keyword>
<reference evidence="1 2" key="1">
    <citation type="submission" date="2015-12" db="EMBL/GenBank/DDBJ databases">
        <title>Draft genome of the nematode, Onchocerca flexuosa.</title>
        <authorList>
            <person name="Mitreva M."/>
        </authorList>
    </citation>
    <scope>NUCLEOTIDE SEQUENCE [LARGE SCALE GENOMIC DNA]</scope>
    <source>
        <strain evidence="1">Red Deer</strain>
    </source>
</reference>
<accession>A0A238BMG1</accession>
<dbReference type="AlphaFoldDB" id="A0A238BMG1"/>
<gene>
    <name evidence="1" type="ORF">X798_07220</name>
</gene>